<dbReference type="GO" id="GO:0006260">
    <property type="term" value="P:DNA replication"/>
    <property type="evidence" value="ECO:0007669"/>
    <property type="project" value="UniProtKB-UniRule"/>
</dbReference>
<protein>
    <recommendedName>
        <fullName evidence="6">Chromosome partition protein MukE</fullName>
    </recommendedName>
</protein>
<evidence type="ECO:0000256" key="5">
    <source>
        <dbReference type="ARBA" id="ARBA00023306"/>
    </source>
</evidence>
<evidence type="ECO:0000256" key="6">
    <source>
        <dbReference type="HAMAP-Rule" id="MF_01802"/>
    </source>
</evidence>
<dbReference type="RefSeq" id="WP_128177646.1">
    <property type="nucleotide sequence ID" value="NZ_CP071409.1"/>
</dbReference>
<gene>
    <name evidence="6" type="primary">mukE</name>
    <name evidence="8" type="ORF">ED28_10285</name>
</gene>
<dbReference type="InterPro" id="IPR042038">
    <property type="entry name" value="MukE_N"/>
</dbReference>
<evidence type="ECO:0000256" key="4">
    <source>
        <dbReference type="ARBA" id="ARBA00023067"/>
    </source>
</evidence>
<comment type="subunit">
    <text evidence="6">Interacts, and probably forms a ternary complex, with MukF and MukB. The complex formation is stimulated by calcium or magnesium.</text>
</comment>
<evidence type="ECO:0000256" key="1">
    <source>
        <dbReference type="ARBA" id="ARBA00022490"/>
    </source>
</evidence>
<dbReference type="GO" id="GO:0051301">
    <property type="term" value="P:cell division"/>
    <property type="evidence" value="ECO:0007669"/>
    <property type="project" value="UniProtKB-KW"/>
</dbReference>
<comment type="caution">
    <text evidence="8">The sequence shown here is derived from an EMBL/GenBank/DDBJ whole genome shotgun (WGS) entry which is preliminary data.</text>
</comment>
<dbReference type="InterPro" id="IPR042037">
    <property type="entry name" value="MukE_C"/>
</dbReference>
<dbReference type="GO" id="GO:0007059">
    <property type="term" value="P:chromosome segregation"/>
    <property type="evidence" value="ECO:0007669"/>
    <property type="project" value="UniProtKB-UniRule"/>
</dbReference>
<dbReference type="GO" id="GO:0009295">
    <property type="term" value="C:nucleoid"/>
    <property type="evidence" value="ECO:0007669"/>
    <property type="project" value="UniProtKB-SubCell"/>
</dbReference>
<proteinExistence type="inferred from homology"/>
<organism evidence="8 9">
    <name type="scientific">[Pantoea] beijingensis</name>
    <dbReference type="NCBI Taxonomy" id="1324864"/>
    <lineage>
        <taxon>Bacteria</taxon>
        <taxon>Pseudomonadati</taxon>
        <taxon>Pseudomonadota</taxon>
        <taxon>Gammaproteobacteria</taxon>
        <taxon>Enterobacterales</taxon>
        <taxon>Erwiniaceae</taxon>
        <taxon>Erwinia</taxon>
    </lineage>
</organism>
<dbReference type="Gene3D" id="1.10.10.2260">
    <property type="entry name" value="MukE-like family, C-terminal domain"/>
    <property type="match status" value="1"/>
</dbReference>
<evidence type="ECO:0000313" key="9">
    <source>
        <dbReference type="Proteomes" id="UP000288794"/>
    </source>
</evidence>
<accession>A0A443ICK2</accession>
<keyword evidence="2 6" id="KW-0132">Cell division</keyword>
<name>A0A443ICK2_9GAMM</name>
<dbReference type="InterPro" id="IPR007385">
    <property type="entry name" value="Scp_MukE"/>
</dbReference>
<dbReference type="AlphaFoldDB" id="A0A443ICK2"/>
<comment type="subcellular location">
    <subcellularLocation>
        <location evidence="6">Cytoplasm</location>
        <location evidence="6">Nucleoid</location>
    </subcellularLocation>
    <text evidence="6">Restricted to the nucleoid region.</text>
</comment>
<feature type="region of interest" description="Disordered" evidence="7">
    <location>
        <begin position="206"/>
        <end position="243"/>
    </location>
</feature>
<dbReference type="Proteomes" id="UP000288794">
    <property type="component" value="Unassembled WGS sequence"/>
</dbReference>
<keyword evidence="4 6" id="KW-0226">DNA condensation</keyword>
<dbReference type="GO" id="GO:0030261">
    <property type="term" value="P:chromosome condensation"/>
    <property type="evidence" value="ECO:0007669"/>
    <property type="project" value="UniProtKB-KW"/>
</dbReference>
<evidence type="ECO:0000256" key="2">
    <source>
        <dbReference type="ARBA" id="ARBA00022618"/>
    </source>
</evidence>
<keyword evidence="9" id="KW-1185">Reference proteome</keyword>
<dbReference type="HAMAP" id="MF_01802">
    <property type="entry name" value="MukE"/>
    <property type="match status" value="1"/>
</dbReference>
<comment type="similarity">
    <text evidence="6">Belongs to the MukE family.</text>
</comment>
<dbReference type="NCBIfam" id="NF003602">
    <property type="entry name" value="PRK05256.1"/>
    <property type="match status" value="1"/>
</dbReference>
<evidence type="ECO:0000256" key="3">
    <source>
        <dbReference type="ARBA" id="ARBA00022829"/>
    </source>
</evidence>
<dbReference type="EMBL" id="JMEE01000031">
    <property type="protein sequence ID" value="RWR02011.1"/>
    <property type="molecule type" value="Genomic_DNA"/>
</dbReference>
<reference evidence="8 9" key="1">
    <citation type="submission" date="2014-04" db="EMBL/GenBank/DDBJ databases">
        <title>Draft genome sequence of Pantoea beijingensis strain LMG 27579, an emerging pathogen to Pleurotus eryngii with potential industrial application.</title>
        <authorList>
            <person name="Xu F."/>
            <person name="Liu Y."/>
            <person name="Wang S."/>
            <person name="Yin Y."/>
            <person name="Ma Y."/>
            <person name="Zhao S."/>
            <person name="Rong C."/>
        </authorList>
    </citation>
    <scope>NUCLEOTIDE SEQUENCE [LARGE SCALE GENOMIC DNA]</scope>
    <source>
        <strain evidence="8 9">LMG 27579</strain>
    </source>
</reference>
<dbReference type="CDD" id="cd16336">
    <property type="entry name" value="MukE"/>
    <property type="match status" value="1"/>
</dbReference>
<keyword evidence="5 6" id="KW-0131">Cell cycle</keyword>
<comment type="function">
    <text evidence="6">Involved in chromosome condensation, segregation and cell cycle progression. May participate in facilitating chromosome segregation by condensation DNA from both sides of a centrally located replisome during cell division. Probably acts via its interaction with MukB and MukF.</text>
</comment>
<evidence type="ECO:0000313" key="8">
    <source>
        <dbReference type="EMBL" id="RWR02011.1"/>
    </source>
</evidence>
<keyword evidence="3 6" id="KW-0159">Chromosome partition</keyword>
<sequence>MSSTNIEQVMPVKLAQALANPIFPALDSQLRAGRHIGIDELDNHAFLMDYQEYLEEFYTRYNVELIRAPEGFFYLRPRSTTLISRSVLSELDMMVGKILCYLYLSPERLANEGIFTQQELYDELLSLADESKLLKLVNQRSTGSDLDRQKLQEKMRASLNRLRRLGMVWFMGNDSSKFRITESVFRFGADVRSGDDPREAQLRMIRDGDAMAIENDAAPREDQEEGETETDGNTADNPEDEQE</sequence>
<dbReference type="GO" id="GO:0005737">
    <property type="term" value="C:cytoplasm"/>
    <property type="evidence" value="ECO:0007669"/>
    <property type="project" value="UniProtKB-UniRule"/>
</dbReference>
<dbReference type="Pfam" id="PF04288">
    <property type="entry name" value="MukE"/>
    <property type="match status" value="1"/>
</dbReference>
<dbReference type="Gene3D" id="1.10.10.2250">
    <property type="match status" value="1"/>
</dbReference>
<keyword evidence="1 6" id="KW-0963">Cytoplasm</keyword>
<evidence type="ECO:0000256" key="7">
    <source>
        <dbReference type="SAM" id="MobiDB-lite"/>
    </source>
</evidence>